<reference evidence="1" key="1">
    <citation type="journal article" date="2008" name="BMC Genomics">
        <title>A conifer genomics resource of 200,000 spruce (Picea spp.) ESTs and 6,464 high-quality, sequence-finished full-length cDNAs for Sitka spruce (Picea sitchensis).</title>
        <authorList>
            <person name="Ralph S.G."/>
            <person name="Chun H.J."/>
            <person name="Kolosova N."/>
            <person name="Cooper D."/>
            <person name="Oddy C."/>
            <person name="Ritland C.E."/>
            <person name="Kirkpatrick R."/>
            <person name="Moore R."/>
            <person name="Barber S."/>
            <person name="Holt R.A."/>
            <person name="Jones S.J."/>
            <person name="Marra M.A."/>
            <person name="Douglas C.J."/>
            <person name="Ritland K."/>
            <person name="Bohlmann J."/>
        </authorList>
    </citation>
    <scope>NUCLEOTIDE SEQUENCE</scope>
    <source>
        <tissue evidence="1">Green portion of the leader tissue</tissue>
    </source>
</reference>
<name>A9NQG7_PICSI</name>
<protein>
    <submittedName>
        <fullName evidence="1">Uncharacterized protein</fullName>
    </submittedName>
</protein>
<accession>A9NQG7</accession>
<organism evidence="1">
    <name type="scientific">Picea sitchensis</name>
    <name type="common">Sitka spruce</name>
    <name type="synonym">Pinus sitchensis</name>
    <dbReference type="NCBI Taxonomy" id="3332"/>
    <lineage>
        <taxon>Eukaryota</taxon>
        <taxon>Viridiplantae</taxon>
        <taxon>Streptophyta</taxon>
        <taxon>Embryophyta</taxon>
        <taxon>Tracheophyta</taxon>
        <taxon>Spermatophyta</taxon>
        <taxon>Pinopsida</taxon>
        <taxon>Pinidae</taxon>
        <taxon>Conifers I</taxon>
        <taxon>Pinales</taxon>
        <taxon>Pinaceae</taxon>
        <taxon>Picea</taxon>
    </lineage>
</organism>
<evidence type="ECO:0000313" key="1">
    <source>
        <dbReference type="EMBL" id="ABK22878.1"/>
    </source>
</evidence>
<dbReference type="EMBL" id="EF083534">
    <property type="protein sequence ID" value="ABK22878.1"/>
    <property type="molecule type" value="mRNA"/>
</dbReference>
<sequence>MEEFANASGPRMDAVDNQCREFIGSIKTPGDKFPITINVTLVQTSQFLKDSELRWIYAGLFYYHYYFNVECISWGNPLSTSPYSEDGTQGKLDSHDSGLGQHLNNSWLTKSKHVT</sequence>
<dbReference type="AlphaFoldDB" id="A9NQG7"/>
<proteinExistence type="evidence at transcript level"/>